<dbReference type="GO" id="GO:0006979">
    <property type="term" value="P:response to oxidative stress"/>
    <property type="evidence" value="ECO:0007669"/>
    <property type="project" value="TreeGrafter"/>
</dbReference>
<dbReference type="PANTHER" id="PTHR12910">
    <property type="entry name" value="NADH-UBIQUINONE OXIDOREDUCTASE SUBUNIT B17.2"/>
    <property type="match status" value="1"/>
</dbReference>
<dbReference type="InterPro" id="IPR007763">
    <property type="entry name" value="NDUFA12"/>
</dbReference>
<sequence length="132" mass="15332">MSLISDIFTWWNGATLGTKLFTRRHGRLVGEDEWGNKYYEQRDGKGPLGKPRRWVIYNGVAEASKVPPEWHAWLHYTVDTPPTEEAYRAKPWEKPHIPNMTGTPQAYRPPGSILRPHPRPQGEPDYEPWQAE</sequence>
<dbReference type="GO" id="GO:0045271">
    <property type="term" value="C:respiratory chain complex I"/>
    <property type="evidence" value="ECO:0007669"/>
    <property type="project" value="InterPro"/>
</dbReference>
<dbReference type="AlphaFoldDB" id="A0A397Q267"/>
<feature type="compositionally biased region" description="Basic and acidic residues" evidence="1">
    <location>
        <begin position="87"/>
        <end position="96"/>
    </location>
</feature>
<dbReference type="NCBIfam" id="NF006040">
    <property type="entry name" value="PRK08183.1"/>
    <property type="match status" value="1"/>
</dbReference>
<dbReference type="RefSeq" id="WP_119060367.1">
    <property type="nucleotide sequence ID" value="NZ_QXDF01000001.1"/>
</dbReference>
<feature type="region of interest" description="Disordered" evidence="1">
    <location>
        <begin position="87"/>
        <end position="132"/>
    </location>
</feature>
<dbReference type="PANTHER" id="PTHR12910:SF2">
    <property type="entry name" value="NADH DEHYDROGENASE [UBIQUINONE] 1 ALPHA SUBCOMPLEX SUBUNIT 12"/>
    <property type="match status" value="1"/>
</dbReference>
<comment type="caution">
    <text evidence="2">The sequence shown here is derived from an EMBL/GenBank/DDBJ whole genome shotgun (WGS) entry which is preliminary data.</text>
</comment>
<name>A0A397Q267_9HYPH</name>
<evidence type="ECO:0000313" key="2">
    <source>
        <dbReference type="EMBL" id="RIA55466.1"/>
    </source>
</evidence>
<proteinExistence type="predicted"/>
<reference evidence="2 3" key="1">
    <citation type="submission" date="2018-08" db="EMBL/GenBank/DDBJ databases">
        <title>Genomic Encyclopedia of Archaeal and Bacterial Type Strains, Phase II (KMG-II): from individual species to whole genera.</title>
        <authorList>
            <person name="Goeker M."/>
        </authorList>
    </citation>
    <scope>NUCLEOTIDE SEQUENCE [LARGE SCALE GENOMIC DNA]</scope>
    <source>
        <strain evidence="2 3">DSM 5002</strain>
    </source>
</reference>
<evidence type="ECO:0000313" key="3">
    <source>
        <dbReference type="Proteomes" id="UP000266273"/>
    </source>
</evidence>
<evidence type="ECO:0000256" key="1">
    <source>
        <dbReference type="SAM" id="MobiDB-lite"/>
    </source>
</evidence>
<organism evidence="2 3">
    <name type="scientific">Dichotomicrobium thermohalophilum</name>
    <dbReference type="NCBI Taxonomy" id="933063"/>
    <lineage>
        <taxon>Bacteria</taxon>
        <taxon>Pseudomonadati</taxon>
        <taxon>Pseudomonadota</taxon>
        <taxon>Alphaproteobacteria</taxon>
        <taxon>Hyphomicrobiales</taxon>
        <taxon>Hyphomicrobiaceae</taxon>
        <taxon>Dichotomicrobium</taxon>
    </lineage>
</organism>
<keyword evidence="3" id="KW-1185">Reference proteome</keyword>
<gene>
    <name evidence="2" type="ORF">BXY53_0532</name>
</gene>
<accession>A0A397Q267</accession>
<dbReference type="EMBL" id="QXDF01000001">
    <property type="protein sequence ID" value="RIA55466.1"/>
    <property type="molecule type" value="Genomic_DNA"/>
</dbReference>
<protein>
    <submittedName>
        <fullName evidence="2">NADH:ubiquinone oxidoreductase subunit</fullName>
    </submittedName>
</protein>
<keyword evidence="2" id="KW-0830">Ubiquinone</keyword>
<dbReference type="Pfam" id="PF05071">
    <property type="entry name" value="NDUFA12"/>
    <property type="match status" value="1"/>
</dbReference>
<dbReference type="Proteomes" id="UP000266273">
    <property type="component" value="Unassembled WGS sequence"/>
</dbReference>
<dbReference type="OrthoDB" id="9795340at2"/>